<dbReference type="Proteomes" id="UP000500890">
    <property type="component" value="Chromosome"/>
</dbReference>
<proteinExistence type="inferred from homology"/>
<feature type="transmembrane region" description="Helical" evidence="2">
    <location>
        <begin position="7"/>
        <end position="29"/>
    </location>
</feature>
<evidence type="ECO:0000259" key="3">
    <source>
        <dbReference type="Pfam" id="PF02517"/>
    </source>
</evidence>
<name>A0A6G8ANG6_9ENTE</name>
<dbReference type="GO" id="GO:0004175">
    <property type="term" value="F:endopeptidase activity"/>
    <property type="evidence" value="ECO:0007669"/>
    <property type="project" value="UniProtKB-ARBA"/>
</dbReference>
<comment type="similarity">
    <text evidence="1">Belongs to the UPF0177 family.</text>
</comment>
<dbReference type="AlphaFoldDB" id="A0A6G8ANG6"/>
<sequence>MKQLFKVILVYISWWLILFGSSVIAKLLFNAEYYMLAFYGLVLVVTYISYLAIPIYSRNINSQRYLNEIGFQMTQPAMVLSFVLLAGFILSIYQTQQLLPSITLTGLAGLNWLVFTQPPVVEELLFRGVIPRQLSSHSIFMNAVISTVLFASLHIQSSLQGVVFSAVVGLILFVLRFQVNSIFPGMVIHYMLNSGVTLSLIYLLVIGIVWEVYYFVRLHKNKVKEKSVA</sequence>
<evidence type="ECO:0000313" key="4">
    <source>
        <dbReference type="EMBL" id="QIL46537.1"/>
    </source>
</evidence>
<evidence type="ECO:0000256" key="2">
    <source>
        <dbReference type="SAM" id="Phobius"/>
    </source>
</evidence>
<reference evidence="4 5" key="1">
    <citation type="submission" date="2020-03" db="EMBL/GenBank/DDBJ databases">
        <title>Vagococcus sp. nov., isolated from beetles.</title>
        <authorList>
            <person name="Hyun D.-W."/>
            <person name="Bae J.-W."/>
        </authorList>
    </citation>
    <scope>NUCLEOTIDE SEQUENCE [LARGE SCALE GENOMIC DNA]</scope>
    <source>
        <strain evidence="4 5">HDW17A</strain>
    </source>
</reference>
<feature type="transmembrane region" description="Helical" evidence="2">
    <location>
        <begin position="35"/>
        <end position="56"/>
    </location>
</feature>
<dbReference type="Pfam" id="PF02517">
    <property type="entry name" value="Rce1-like"/>
    <property type="match status" value="1"/>
</dbReference>
<dbReference type="RefSeq" id="WP_166007925.1">
    <property type="nucleotide sequence ID" value="NZ_CP049886.1"/>
</dbReference>
<dbReference type="KEGG" id="vah:G7081_05340"/>
<evidence type="ECO:0000313" key="5">
    <source>
        <dbReference type="Proteomes" id="UP000500890"/>
    </source>
</evidence>
<keyword evidence="4" id="KW-0378">Hydrolase</keyword>
<keyword evidence="5" id="KW-1185">Reference proteome</keyword>
<feature type="transmembrane region" description="Helical" evidence="2">
    <location>
        <begin position="77"/>
        <end position="94"/>
    </location>
</feature>
<feature type="domain" description="CAAX prenyl protease 2/Lysostaphin resistance protein A-like" evidence="3">
    <location>
        <begin position="112"/>
        <end position="194"/>
    </location>
</feature>
<protein>
    <submittedName>
        <fullName evidence="4">CPBP family intramembrane metalloprotease</fullName>
    </submittedName>
</protein>
<dbReference type="InterPro" id="IPR052710">
    <property type="entry name" value="CAAX_protease"/>
</dbReference>
<keyword evidence="4" id="KW-0482">Metalloprotease</keyword>
<dbReference type="EMBL" id="CP049886">
    <property type="protein sequence ID" value="QIL46537.1"/>
    <property type="molecule type" value="Genomic_DNA"/>
</dbReference>
<feature type="transmembrane region" description="Helical" evidence="2">
    <location>
        <begin position="199"/>
        <end position="216"/>
    </location>
</feature>
<keyword evidence="2" id="KW-1133">Transmembrane helix</keyword>
<gene>
    <name evidence="4" type="ORF">G7081_05340</name>
</gene>
<organism evidence="4 5">
    <name type="scientific">Vagococcus coleopterorum</name>
    <dbReference type="NCBI Taxonomy" id="2714946"/>
    <lineage>
        <taxon>Bacteria</taxon>
        <taxon>Bacillati</taxon>
        <taxon>Bacillota</taxon>
        <taxon>Bacilli</taxon>
        <taxon>Lactobacillales</taxon>
        <taxon>Enterococcaceae</taxon>
        <taxon>Vagococcus</taxon>
    </lineage>
</organism>
<keyword evidence="2" id="KW-0812">Transmembrane</keyword>
<dbReference type="GO" id="GO:0080120">
    <property type="term" value="P:CAAX-box protein maturation"/>
    <property type="evidence" value="ECO:0007669"/>
    <property type="project" value="UniProtKB-ARBA"/>
</dbReference>
<evidence type="ECO:0000256" key="1">
    <source>
        <dbReference type="ARBA" id="ARBA00009067"/>
    </source>
</evidence>
<dbReference type="GO" id="GO:0006508">
    <property type="term" value="P:proteolysis"/>
    <property type="evidence" value="ECO:0007669"/>
    <property type="project" value="UniProtKB-KW"/>
</dbReference>
<keyword evidence="4" id="KW-0645">Protease</keyword>
<dbReference type="InterPro" id="IPR003675">
    <property type="entry name" value="Rce1/LyrA-like_dom"/>
</dbReference>
<keyword evidence="2" id="KW-0472">Membrane</keyword>
<accession>A0A6G8ANG6</accession>
<dbReference type="PANTHER" id="PTHR36435">
    <property type="entry name" value="SLR1288 PROTEIN"/>
    <property type="match status" value="1"/>
</dbReference>
<dbReference type="GO" id="GO:0008237">
    <property type="term" value="F:metallopeptidase activity"/>
    <property type="evidence" value="ECO:0007669"/>
    <property type="project" value="UniProtKB-KW"/>
</dbReference>
<feature type="transmembrane region" description="Helical" evidence="2">
    <location>
        <begin position="162"/>
        <end position="179"/>
    </location>
</feature>
<feature type="transmembrane region" description="Helical" evidence="2">
    <location>
        <begin position="134"/>
        <end position="155"/>
    </location>
</feature>
<dbReference type="PANTHER" id="PTHR36435:SF1">
    <property type="entry name" value="CAAX AMINO TERMINAL PROTEASE FAMILY PROTEIN"/>
    <property type="match status" value="1"/>
</dbReference>